<dbReference type="EMBL" id="CP063134">
    <property type="protein sequence ID" value="QOU19526.1"/>
    <property type="molecule type" value="Genomic_DNA"/>
</dbReference>
<keyword evidence="6" id="KW-0732">Signal</keyword>
<keyword evidence="3 6" id="KW-0812">Transmembrane</keyword>
<feature type="transmembrane region" description="Helical" evidence="6">
    <location>
        <begin position="157"/>
        <end position="174"/>
    </location>
</feature>
<dbReference type="PROSITE" id="PS01214">
    <property type="entry name" value="UPF0016"/>
    <property type="match status" value="1"/>
</dbReference>
<dbReference type="GO" id="GO:0005794">
    <property type="term" value="C:Golgi apparatus"/>
    <property type="evidence" value="ECO:0007669"/>
    <property type="project" value="TreeGrafter"/>
</dbReference>
<keyword evidence="5 6" id="KW-0472">Membrane</keyword>
<dbReference type="OrthoDB" id="442680at2759"/>
<gene>
    <name evidence="8" type="ORF">BRETT_003675</name>
</gene>
<dbReference type="GO" id="GO:0032468">
    <property type="term" value="P:Golgi calcium ion homeostasis"/>
    <property type="evidence" value="ECO:0007669"/>
    <property type="project" value="TreeGrafter"/>
</dbReference>
<evidence type="ECO:0000313" key="9">
    <source>
        <dbReference type="Proteomes" id="UP000663131"/>
    </source>
</evidence>
<reference evidence="8" key="1">
    <citation type="submission" date="2020-10" db="EMBL/GenBank/DDBJ databases">
        <authorList>
            <person name="Palmer J.M."/>
        </authorList>
    </citation>
    <scope>NUCLEOTIDE SEQUENCE</scope>
    <source>
        <strain evidence="8">UCD 2041</strain>
    </source>
</reference>
<feature type="transmembrane region" description="Helical" evidence="6">
    <location>
        <begin position="125"/>
        <end position="145"/>
    </location>
</feature>
<dbReference type="GO" id="GO:0000329">
    <property type="term" value="C:fungal-type vacuole membrane"/>
    <property type="evidence" value="ECO:0007669"/>
    <property type="project" value="TreeGrafter"/>
</dbReference>
<dbReference type="RefSeq" id="XP_041136019.1">
    <property type="nucleotide sequence ID" value="XM_041282180.1"/>
</dbReference>
<comment type="subcellular location">
    <subcellularLocation>
        <location evidence="1 6">Membrane</location>
        <topology evidence="1 6">Multi-pass membrane protein</topology>
    </subcellularLocation>
</comment>
<dbReference type="InterPro" id="IPR049555">
    <property type="entry name" value="GDT1-like_CS"/>
</dbReference>
<evidence type="ECO:0000256" key="3">
    <source>
        <dbReference type="ARBA" id="ARBA00022692"/>
    </source>
</evidence>
<comment type="similarity">
    <text evidence="2 6">Belongs to the GDT1 family.</text>
</comment>
<evidence type="ECO:0000256" key="6">
    <source>
        <dbReference type="RuleBase" id="RU365102"/>
    </source>
</evidence>
<name>A0A871R2S5_DEKBR</name>
<dbReference type="Proteomes" id="UP000663131">
    <property type="component" value="Chromosome 6"/>
</dbReference>
<feature type="transmembrane region" description="Helical" evidence="6">
    <location>
        <begin position="236"/>
        <end position="254"/>
    </location>
</feature>
<protein>
    <recommendedName>
        <fullName evidence="6">GDT1 family protein</fullName>
    </recommendedName>
</protein>
<dbReference type="AlphaFoldDB" id="A0A871R2S5"/>
<feature type="region of interest" description="Disordered" evidence="7">
    <location>
        <begin position="32"/>
        <end position="51"/>
    </location>
</feature>
<feature type="transmembrane region" description="Helical" evidence="6">
    <location>
        <begin position="308"/>
        <end position="330"/>
    </location>
</feature>
<dbReference type="GeneID" id="64575598"/>
<sequence>MKASVVSAILLACCTLSSAAIIPGERRYRSRKEGNAKHIKQSSNTGLRMYDSESTENELSGSISDVLIHSEENNQNQNTISKLRKRAADSPLESFLLSISMIAVSEIGDKTFLVATIMAMRYPRALVFSSSFAALGLMTALSGLLGHTLPTLLSTRVTRFLAAFLFLVFGTKLLRECLATSKGQGVENEMNEVEEEISAKAINTRSEKTEGGSKLEKISENSGSKLSRFGKKALKLCHNFFSPTWIEIFVMTFLGEWGDRSQIATIALAAGSDYFMVIIGGILGHAACSGIAVVGGKYLASKISVRTILMGGTIAFYIFSLTYFYSAYYFNEEAEVESAKKMIGEE</sequence>
<dbReference type="GO" id="GO:0005384">
    <property type="term" value="F:manganese ion transmembrane transporter activity"/>
    <property type="evidence" value="ECO:0007669"/>
    <property type="project" value="TreeGrafter"/>
</dbReference>
<feature type="transmembrane region" description="Helical" evidence="6">
    <location>
        <begin position="274"/>
        <end position="296"/>
    </location>
</feature>
<keyword evidence="4 6" id="KW-1133">Transmembrane helix</keyword>
<dbReference type="Pfam" id="PF01169">
    <property type="entry name" value="GDT1"/>
    <property type="match status" value="2"/>
</dbReference>
<evidence type="ECO:0000256" key="2">
    <source>
        <dbReference type="ARBA" id="ARBA00009190"/>
    </source>
</evidence>
<evidence type="ECO:0000256" key="4">
    <source>
        <dbReference type="ARBA" id="ARBA00022989"/>
    </source>
</evidence>
<dbReference type="GO" id="GO:0015085">
    <property type="term" value="F:calcium ion transmembrane transporter activity"/>
    <property type="evidence" value="ECO:0007669"/>
    <property type="project" value="TreeGrafter"/>
</dbReference>
<feature type="signal peptide" evidence="6">
    <location>
        <begin position="1"/>
        <end position="19"/>
    </location>
</feature>
<dbReference type="PANTHER" id="PTHR12608">
    <property type="entry name" value="TRANSMEMBRANE PROTEIN HTP-1 RELATED"/>
    <property type="match status" value="1"/>
</dbReference>
<evidence type="ECO:0000256" key="5">
    <source>
        <dbReference type="ARBA" id="ARBA00023136"/>
    </source>
</evidence>
<dbReference type="KEGG" id="bbrx:BRETT_003675"/>
<evidence type="ECO:0000313" key="8">
    <source>
        <dbReference type="EMBL" id="QOU19526.1"/>
    </source>
</evidence>
<proteinExistence type="inferred from homology"/>
<dbReference type="GO" id="GO:0032472">
    <property type="term" value="P:Golgi calcium ion transport"/>
    <property type="evidence" value="ECO:0007669"/>
    <property type="project" value="TreeGrafter"/>
</dbReference>
<reference evidence="8" key="2">
    <citation type="journal article" name="BMC Genomics">
        <title>New genome assemblies reveal patterns of domestication and adaptation across Brettanomyces (Dekkera) species.</title>
        <authorList>
            <person name="Roach M.J."/>
            <person name="Borneman A.R."/>
        </authorList>
    </citation>
    <scope>NUCLEOTIDE SEQUENCE</scope>
    <source>
        <strain evidence="8">UCD 2041</strain>
    </source>
</reference>
<evidence type="ECO:0000256" key="1">
    <source>
        <dbReference type="ARBA" id="ARBA00004141"/>
    </source>
</evidence>
<organism evidence="8 9">
    <name type="scientific">Dekkera bruxellensis</name>
    <name type="common">Brettanomyces custersii</name>
    <dbReference type="NCBI Taxonomy" id="5007"/>
    <lineage>
        <taxon>Eukaryota</taxon>
        <taxon>Fungi</taxon>
        <taxon>Dikarya</taxon>
        <taxon>Ascomycota</taxon>
        <taxon>Saccharomycotina</taxon>
        <taxon>Pichiomycetes</taxon>
        <taxon>Pichiales</taxon>
        <taxon>Pichiaceae</taxon>
        <taxon>Brettanomyces</taxon>
    </lineage>
</organism>
<accession>A0A871R2S5</accession>
<dbReference type="PANTHER" id="PTHR12608:SF1">
    <property type="entry name" value="TRANSMEMBRANE PROTEIN 165"/>
    <property type="match status" value="1"/>
</dbReference>
<feature type="chain" id="PRO_5034881324" description="GDT1 family protein" evidence="6">
    <location>
        <begin position="20"/>
        <end position="346"/>
    </location>
</feature>
<evidence type="ECO:0000256" key="7">
    <source>
        <dbReference type="SAM" id="MobiDB-lite"/>
    </source>
</evidence>
<dbReference type="InterPro" id="IPR001727">
    <property type="entry name" value="GDT1-like"/>
</dbReference>